<evidence type="ECO:0000256" key="4">
    <source>
        <dbReference type="ARBA" id="ARBA00023136"/>
    </source>
</evidence>
<proteinExistence type="inferred from homology"/>
<comment type="subcellular location">
    <subcellularLocation>
        <location evidence="1 5">Membrane</location>
        <topology evidence="1 5">Multi-pass membrane protein</topology>
    </subcellularLocation>
</comment>
<dbReference type="InterPro" id="IPR028055">
    <property type="entry name" value="YidC/Oxa/ALB_C"/>
</dbReference>
<feature type="domain" description="Membrane insertase YidC/Oxa/ALB C-terminal" evidence="7">
    <location>
        <begin position="168"/>
        <end position="384"/>
    </location>
</feature>
<accession>A0A8S3ZS86</accession>
<comment type="caution">
    <text evidence="8">The sequence shown here is derived from an EMBL/GenBank/DDBJ whole genome shotgun (WGS) entry which is preliminary data.</text>
</comment>
<dbReference type="GO" id="GO:0032977">
    <property type="term" value="F:membrane insertase activity"/>
    <property type="evidence" value="ECO:0007669"/>
    <property type="project" value="InterPro"/>
</dbReference>
<name>A0A8S3ZS86_9EUPU</name>
<dbReference type="AlphaFoldDB" id="A0A8S3ZS86"/>
<evidence type="ECO:0000256" key="2">
    <source>
        <dbReference type="ARBA" id="ARBA00022692"/>
    </source>
</evidence>
<comment type="similarity">
    <text evidence="5">Belongs to the OXA1/ALB3/YidC family.</text>
</comment>
<dbReference type="CDD" id="cd20069">
    <property type="entry name" value="5TM_Oxa1-like"/>
    <property type="match status" value="1"/>
</dbReference>
<evidence type="ECO:0000256" key="3">
    <source>
        <dbReference type="ARBA" id="ARBA00022989"/>
    </source>
</evidence>
<dbReference type="OrthoDB" id="2148490at2759"/>
<dbReference type="GO" id="GO:0005743">
    <property type="term" value="C:mitochondrial inner membrane"/>
    <property type="evidence" value="ECO:0007669"/>
    <property type="project" value="TreeGrafter"/>
</dbReference>
<evidence type="ECO:0000313" key="9">
    <source>
        <dbReference type="Proteomes" id="UP000678393"/>
    </source>
</evidence>
<dbReference type="InterPro" id="IPR001708">
    <property type="entry name" value="YidC/ALB3/OXA1/COX18"/>
</dbReference>
<reference evidence="8" key="1">
    <citation type="submission" date="2021-04" db="EMBL/GenBank/DDBJ databases">
        <authorList>
            <consortium name="Molecular Ecology Group"/>
        </authorList>
    </citation>
    <scope>NUCLEOTIDE SEQUENCE</scope>
</reference>
<dbReference type="GO" id="GO:0032979">
    <property type="term" value="P:protein insertion into mitochondrial inner membrane from matrix"/>
    <property type="evidence" value="ECO:0007669"/>
    <property type="project" value="TreeGrafter"/>
</dbReference>
<organism evidence="8 9">
    <name type="scientific">Candidula unifasciata</name>
    <dbReference type="NCBI Taxonomy" id="100452"/>
    <lineage>
        <taxon>Eukaryota</taxon>
        <taxon>Metazoa</taxon>
        <taxon>Spiralia</taxon>
        <taxon>Lophotrochozoa</taxon>
        <taxon>Mollusca</taxon>
        <taxon>Gastropoda</taxon>
        <taxon>Heterobranchia</taxon>
        <taxon>Euthyneura</taxon>
        <taxon>Panpulmonata</taxon>
        <taxon>Eupulmonata</taxon>
        <taxon>Stylommatophora</taxon>
        <taxon>Helicina</taxon>
        <taxon>Helicoidea</taxon>
        <taxon>Geomitridae</taxon>
        <taxon>Candidula</taxon>
    </lineage>
</organism>
<feature type="transmembrane region" description="Helical" evidence="6">
    <location>
        <begin position="343"/>
        <end position="361"/>
    </location>
</feature>
<dbReference type="EMBL" id="CAJHNH020004090">
    <property type="protein sequence ID" value="CAG5130542.1"/>
    <property type="molecule type" value="Genomic_DNA"/>
</dbReference>
<evidence type="ECO:0000256" key="6">
    <source>
        <dbReference type="SAM" id="Phobius"/>
    </source>
</evidence>
<evidence type="ECO:0000256" key="5">
    <source>
        <dbReference type="RuleBase" id="RU003945"/>
    </source>
</evidence>
<evidence type="ECO:0000313" key="8">
    <source>
        <dbReference type="EMBL" id="CAG5130542.1"/>
    </source>
</evidence>
<dbReference type="Pfam" id="PF02096">
    <property type="entry name" value="60KD_IMP"/>
    <property type="match status" value="1"/>
</dbReference>
<protein>
    <recommendedName>
        <fullName evidence="7">Membrane insertase YidC/Oxa/ALB C-terminal domain-containing protein</fullName>
    </recommendedName>
</protein>
<keyword evidence="4 6" id="KW-0472">Membrane</keyword>
<keyword evidence="3 6" id="KW-1133">Transmembrane helix</keyword>
<dbReference type="PANTHER" id="PTHR12428:SF65">
    <property type="entry name" value="CYTOCHROME C OXIDASE ASSEMBLY PROTEIN COX18, MITOCHONDRIAL"/>
    <property type="match status" value="1"/>
</dbReference>
<dbReference type="Proteomes" id="UP000678393">
    <property type="component" value="Unassembled WGS sequence"/>
</dbReference>
<evidence type="ECO:0000256" key="1">
    <source>
        <dbReference type="ARBA" id="ARBA00004141"/>
    </source>
</evidence>
<feature type="transmembrane region" description="Helical" evidence="6">
    <location>
        <begin position="168"/>
        <end position="189"/>
    </location>
</feature>
<dbReference type="PANTHER" id="PTHR12428">
    <property type="entry name" value="OXA1"/>
    <property type="match status" value="1"/>
</dbReference>
<evidence type="ECO:0000259" key="7">
    <source>
        <dbReference type="Pfam" id="PF02096"/>
    </source>
</evidence>
<keyword evidence="9" id="KW-1185">Reference proteome</keyword>
<gene>
    <name evidence="8" type="ORF">CUNI_LOCUS16100</name>
</gene>
<keyword evidence="2 5" id="KW-0812">Transmembrane</keyword>
<sequence length="420" mass="47849">MIGVCKFTLQKSFLQKINSKSSCYLSKITVLNPALTSQINTAYCSQCGGDVTKKEWLSQDERGLHHFPYPTRRFAFADRSARIHSVYSKKKYSLLGSTSTSTSDHSFSISRNFSTTCRTLSTSPSLEAAVLAAKSTSTSKEILFGDFFPIYGAEKVIVYFHQITGLPWWFTIILTAFMLRVVVMIPFTVHSYRNMAKLQNLQPEVKEKAERLKLEVSMAMHQFGWDQKRARMEYNKNFKRILNELYIRDNCHPMKGIAAFWLQMSVWLSVSYALRNMSTRAADPNLEGHDGCKDLSEQGLAWFSDLTAADSTWLLPLMMGTVTLFNVEVGYLSAPEVTRFRKWLTYGLRCGSLIFIPLSSLMPCSMVLYWISSGTFAAVQSFLFEYSPFRRLLSLPKSNTESNNPLRSLGLKAKARYWSK</sequence>
<dbReference type="GO" id="GO:0033617">
    <property type="term" value="P:mitochondrial respiratory chain complex IV assembly"/>
    <property type="evidence" value="ECO:0007669"/>
    <property type="project" value="TreeGrafter"/>
</dbReference>